<dbReference type="PROSITE" id="PS00086">
    <property type="entry name" value="CYTOCHROME_P450"/>
    <property type="match status" value="1"/>
</dbReference>
<reference evidence="8 9" key="1">
    <citation type="submission" date="2022-10" db="EMBL/GenBank/DDBJ databases">
        <title>Sphingomonas sp.</title>
        <authorList>
            <person name="Jin C."/>
        </authorList>
    </citation>
    <scope>NUCLEOTIDE SEQUENCE [LARGE SCALE GENOMIC DNA]</scope>
    <source>
        <strain evidence="8 9">BN140010</strain>
    </source>
</reference>
<sequence>MTKPFVPTHPPRGTGPVATWRGFFGERARTSVHGWSERMFELPYYQREVLRFRIHVLLDPPLIEHVVLTNQANYLKPGLAKTLLGPVIGTGLLTADGTLWREQRKIVAASFSPAAVEKVRPVFGAASRTAVAEWRSGEVRDVAVDATRATMLIIAETLFSADPRLTSDEALCHIAAALDGISEPRLQALLGLPMVPLTPRARRGAVGQRYLRATLNQLVDERLAAGAGGDDFLDTLITALRAKFAPEEARRLAIDNAATFYLAGHETTSNALAWTLYLLSEQPHWQDRLAAEAQGALGSAEWGRAPVTTLLPQLHTVLQESLRLYPPAPRFDRQAAGEDLLPNGEAVRPGDIVSIWPWLLHRSRRLWDQPDVFDPDRFAPDRPKPGRYQYLPFGAGPRICVGAQFATVEALTILAHWLAEWRFVATGRRVEVTGLVTMRPKDGLRLRVERRS</sequence>
<dbReference type="SUPFAM" id="SSF48264">
    <property type="entry name" value="Cytochrome P450"/>
    <property type="match status" value="1"/>
</dbReference>
<evidence type="ECO:0000313" key="9">
    <source>
        <dbReference type="Proteomes" id="UP001526246"/>
    </source>
</evidence>
<keyword evidence="6 7" id="KW-0503">Monooxygenase</keyword>
<dbReference type="Gene3D" id="1.10.630.10">
    <property type="entry name" value="Cytochrome P450"/>
    <property type="match status" value="1"/>
</dbReference>
<comment type="caution">
    <text evidence="8">The sequence shown here is derived from an EMBL/GenBank/DDBJ whole genome shotgun (WGS) entry which is preliminary data.</text>
</comment>
<keyword evidence="2 7" id="KW-0349">Heme</keyword>
<keyword evidence="4 7" id="KW-0560">Oxidoreductase</keyword>
<evidence type="ECO:0000256" key="1">
    <source>
        <dbReference type="ARBA" id="ARBA00010617"/>
    </source>
</evidence>
<comment type="similarity">
    <text evidence="1 7">Belongs to the cytochrome P450 family.</text>
</comment>
<evidence type="ECO:0000256" key="2">
    <source>
        <dbReference type="ARBA" id="ARBA00022617"/>
    </source>
</evidence>
<protein>
    <submittedName>
        <fullName evidence="8">Cytochrome P450</fullName>
    </submittedName>
</protein>
<dbReference type="InterPro" id="IPR050196">
    <property type="entry name" value="Cytochrome_P450_Monoox"/>
</dbReference>
<dbReference type="PRINTS" id="PR00385">
    <property type="entry name" value="P450"/>
</dbReference>
<dbReference type="RefSeq" id="WP_264880131.1">
    <property type="nucleotide sequence ID" value="NZ_JAPDOB010000001.1"/>
</dbReference>
<dbReference type="Proteomes" id="UP001526246">
    <property type="component" value="Unassembled WGS sequence"/>
</dbReference>
<dbReference type="PRINTS" id="PR00465">
    <property type="entry name" value="EP450IV"/>
</dbReference>
<keyword evidence="5 7" id="KW-0408">Iron</keyword>
<evidence type="ECO:0000313" key="8">
    <source>
        <dbReference type="EMBL" id="MCW3796374.1"/>
    </source>
</evidence>
<gene>
    <name evidence="8" type="ORF">OMW55_00930</name>
</gene>
<dbReference type="InterPro" id="IPR002403">
    <property type="entry name" value="Cyt_P450_E_grp-IV"/>
</dbReference>
<evidence type="ECO:0000256" key="3">
    <source>
        <dbReference type="ARBA" id="ARBA00022723"/>
    </source>
</evidence>
<evidence type="ECO:0000256" key="5">
    <source>
        <dbReference type="ARBA" id="ARBA00023004"/>
    </source>
</evidence>
<dbReference type="InterPro" id="IPR001128">
    <property type="entry name" value="Cyt_P450"/>
</dbReference>
<dbReference type="InterPro" id="IPR017972">
    <property type="entry name" value="Cyt_P450_CS"/>
</dbReference>
<evidence type="ECO:0000256" key="6">
    <source>
        <dbReference type="ARBA" id="ARBA00023033"/>
    </source>
</evidence>
<dbReference type="EMBL" id="JAPDOB010000001">
    <property type="protein sequence ID" value="MCW3796374.1"/>
    <property type="molecule type" value="Genomic_DNA"/>
</dbReference>
<keyword evidence="9" id="KW-1185">Reference proteome</keyword>
<evidence type="ECO:0000256" key="4">
    <source>
        <dbReference type="ARBA" id="ARBA00023002"/>
    </source>
</evidence>
<name>A0ABT3JBC9_9SPHN</name>
<proteinExistence type="inferred from homology"/>
<evidence type="ECO:0000256" key="7">
    <source>
        <dbReference type="RuleBase" id="RU000461"/>
    </source>
</evidence>
<organism evidence="8 9">
    <name type="scientific">Sphingomonas arvum</name>
    <dbReference type="NCBI Taxonomy" id="2992113"/>
    <lineage>
        <taxon>Bacteria</taxon>
        <taxon>Pseudomonadati</taxon>
        <taxon>Pseudomonadota</taxon>
        <taxon>Alphaproteobacteria</taxon>
        <taxon>Sphingomonadales</taxon>
        <taxon>Sphingomonadaceae</taxon>
        <taxon>Sphingomonas</taxon>
    </lineage>
</organism>
<dbReference type="InterPro" id="IPR036396">
    <property type="entry name" value="Cyt_P450_sf"/>
</dbReference>
<dbReference type="PANTHER" id="PTHR24291">
    <property type="entry name" value="CYTOCHROME P450 FAMILY 4"/>
    <property type="match status" value="1"/>
</dbReference>
<accession>A0ABT3JBC9</accession>
<keyword evidence="3 7" id="KW-0479">Metal-binding</keyword>
<dbReference type="Pfam" id="PF00067">
    <property type="entry name" value="p450"/>
    <property type="match status" value="1"/>
</dbReference>
<dbReference type="PANTHER" id="PTHR24291:SF50">
    <property type="entry name" value="BIFUNCTIONAL ALBAFLAVENONE MONOOXYGENASE_TERPENE SYNTHASE"/>
    <property type="match status" value="1"/>
</dbReference>